<dbReference type="EMBL" id="CP050292">
    <property type="protein sequence ID" value="QND70811.1"/>
    <property type="molecule type" value="Genomic_DNA"/>
</dbReference>
<accession>A0A7G6TVM9</accession>
<dbReference type="Proteomes" id="UP000515291">
    <property type="component" value="Chromosome"/>
</dbReference>
<organism evidence="1 2">
    <name type="scientific">Tardiphaga robiniae</name>
    <dbReference type="NCBI Taxonomy" id="943830"/>
    <lineage>
        <taxon>Bacteria</taxon>
        <taxon>Pseudomonadati</taxon>
        <taxon>Pseudomonadota</taxon>
        <taxon>Alphaproteobacteria</taxon>
        <taxon>Hyphomicrobiales</taxon>
        <taxon>Nitrobacteraceae</taxon>
        <taxon>Tardiphaga</taxon>
    </lineage>
</organism>
<dbReference type="RefSeq" id="WP_184515982.1">
    <property type="nucleotide sequence ID" value="NZ_CP050292.1"/>
</dbReference>
<name>A0A7G6TVM9_9BRAD</name>
<protein>
    <submittedName>
        <fullName evidence="1">Uncharacterized protein</fullName>
    </submittedName>
</protein>
<proteinExistence type="predicted"/>
<sequence length="156" mass="17124">MTNRLRVTSSFCPVSQQPFVKALASLLLHKISSERLTRLAGCARNCIAPFLLGGVLQEPAFLLQEHRAPAASDTYFCTSLVRQLNAAQDSFATERNHVNYSNILEIIRDKQEQQCGTVSSGSNFISSVKEGPALDAALARLDAEFKTYSARFKGGR</sequence>
<dbReference type="AlphaFoldDB" id="A0A7G6TVM9"/>
<gene>
    <name evidence="1" type="ORF">HB776_05860</name>
</gene>
<reference evidence="2" key="1">
    <citation type="journal article" date="2020" name="Mol. Plant Microbe">
        <title>Rhizobial microsymbionts of the narrowly endemic Oxytropis species growing in Kamchatka are characterized by significant genetic diversity and possess a set of genes that are associated with T3SS and T6SS secretion systems and can affect the development of symbiosis.</title>
        <authorList>
            <person name="Safronova V."/>
            <person name="Guro P."/>
            <person name="Sazanova A."/>
            <person name="Kuznetsova I."/>
            <person name="Belimov A."/>
            <person name="Yakubov V."/>
            <person name="Chirak E."/>
            <person name="Afonin A."/>
            <person name="Gogolev Y."/>
            <person name="Andronov E."/>
            <person name="Tikhonovich I."/>
        </authorList>
    </citation>
    <scope>NUCLEOTIDE SEQUENCE [LARGE SCALE GENOMIC DNA]</scope>
    <source>
        <strain evidence="2">581</strain>
    </source>
</reference>
<evidence type="ECO:0000313" key="1">
    <source>
        <dbReference type="EMBL" id="QND70811.1"/>
    </source>
</evidence>
<evidence type="ECO:0000313" key="2">
    <source>
        <dbReference type="Proteomes" id="UP000515291"/>
    </source>
</evidence>
<dbReference type="KEGG" id="trb:HB776_05860"/>